<sequence>MNSRPTDQLLWYGTDRPCYQVLAPTVPLVWNDTDRDMRLMFVRQIGAFRNALTLLQPCYDILDTPRFPKDLDPIFPDPRQYVSVETGETIKFDYVRKAVPDSATLVFMGTTSAHEDICIKYTQSYSKEVHLRCAAMGIAPQLRGFQDIGGGWFMVVMDALDLSTYQFIQNDLERNRPTEGQVAFIRARLEDLHVAGFVHGDLRACNLLIPKNGEDGAMFIDFDFAGEVGKTVYPEDIETEHIARPEDVAPYGLVLPEHDIAMLGYIVVHNWELEK</sequence>
<reference evidence="1 2" key="1">
    <citation type="submission" date="2019-12" db="EMBL/GenBank/DDBJ databases">
        <authorList>
            <person name="Floudas D."/>
            <person name="Bentzer J."/>
            <person name="Ahren D."/>
            <person name="Johansson T."/>
            <person name="Persson P."/>
            <person name="Tunlid A."/>
        </authorList>
    </citation>
    <scope>NUCLEOTIDE SEQUENCE [LARGE SCALE GENOMIC DNA]</scope>
    <source>
        <strain evidence="1 2">CBS 102.39</strain>
    </source>
</reference>
<dbReference type="SUPFAM" id="SSF56112">
    <property type="entry name" value="Protein kinase-like (PK-like)"/>
    <property type="match status" value="1"/>
</dbReference>
<dbReference type="GO" id="GO:0004672">
    <property type="term" value="F:protein kinase activity"/>
    <property type="evidence" value="ECO:0007669"/>
    <property type="project" value="InterPro"/>
</dbReference>
<dbReference type="InterPro" id="IPR008266">
    <property type="entry name" value="Tyr_kinase_AS"/>
</dbReference>
<organism evidence="1 2">
    <name type="scientific">Agrocybe pediades</name>
    <dbReference type="NCBI Taxonomy" id="84607"/>
    <lineage>
        <taxon>Eukaryota</taxon>
        <taxon>Fungi</taxon>
        <taxon>Dikarya</taxon>
        <taxon>Basidiomycota</taxon>
        <taxon>Agaricomycotina</taxon>
        <taxon>Agaricomycetes</taxon>
        <taxon>Agaricomycetidae</taxon>
        <taxon>Agaricales</taxon>
        <taxon>Agaricineae</taxon>
        <taxon>Strophariaceae</taxon>
        <taxon>Agrocybe</taxon>
    </lineage>
</organism>
<dbReference type="Proteomes" id="UP000521872">
    <property type="component" value="Unassembled WGS sequence"/>
</dbReference>
<proteinExistence type="predicted"/>
<evidence type="ECO:0000313" key="1">
    <source>
        <dbReference type="EMBL" id="KAF4623412.1"/>
    </source>
</evidence>
<dbReference type="Gene3D" id="1.10.510.10">
    <property type="entry name" value="Transferase(Phosphotransferase) domain 1"/>
    <property type="match status" value="1"/>
</dbReference>
<accession>A0A8H4VV82</accession>
<keyword evidence="2" id="KW-1185">Reference proteome</keyword>
<dbReference type="InterPro" id="IPR011009">
    <property type="entry name" value="Kinase-like_dom_sf"/>
</dbReference>
<evidence type="ECO:0000313" key="2">
    <source>
        <dbReference type="Proteomes" id="UP000521872"/>
    </source>
</evidence>
<protein>
    <submittedName>
        <fullName evidence="1">Uncharacterized protein</fullName>
    </submittedName>
</protein>
<name>A0A8H4VV82_9AGAR</name>
<dbReference type="EMBL" id="JAACJL010000001">
    <property type="protein sequence ID" value="KAF4623412.1"/>
    <property type="molecule type" value="Genomic_DNA"/>
</dbReference>
<dbReference type="PROSITE" id="PS00109">
    <property type="entry name" value="PROTEIN_KINASE_TYR"/>
    <property type="match status" value="1"/>
</dbReference>
<comment type="caution">
    <text evidence="1">The sequence shown here is derived from an EMBL/GenBank/DDBJ whole genome shotgun (WGS) entry which is preliminary data.</text>
</comment>
<gene>
    <name evidence="1" type="ORF">D9613_002414</name>
</gene>
<dbReference type="AlphaFoldDB" id="A0A8H4VV82"/>